<accession>A0A2A7UQ05</accession>
<keyword evidence="2" id="KW-0378">Hydrolase</keyword>
<dbReference type="GO" id="GO:0004177">
    <property type="term" value="F:aminopeptidase activity"/>
    <property type="evidence" value="ECO:0007669"/>
    <property type="project" value="UniProtKB-KW"/>
</dbReference>
<dbReference type="InterPro" id="IPR014553">
    <property type="entry name" value="Aminopept"/>
</dbReference>
<proteinExistence type="predicted"/>
<sequence length="393" mass="43521">MPWRRSGASLAAALLLAGCAAQSPLGYYWQAAAGQVRMLAAARPVAEAAQDPQRPDALRQRLLRAQQIRSFASQQLALPDNASYRRYADLGRSSAVWNVVAAPDDALELHRWCYPVLGCVGYRGYFAEADAQQHAARLRQQGLEVHVYGVPAYSTLGWFNWLGGDPLLNTFIRWSEPELAGLVFHELAHQLLYVQDDTAFNESFATAVQRLGTQQWLTTQASPALQAAFAAAELRRQEWRELTRSTRATLAELYAEHARSPWTTESLAARKRTVLADFHQRYARLRAGWQQEWQAVLAQRAAAAPAVATPTDPWALTDAWVAQANNASFAALGAYEDWVPAFVSMHQQAGGDWPRFYDAVRALARLPAAQRQAALCAALPPTSPHPDCVRHPD</sequence>
<dbReference type="EMBL" id="PDEA01000001">
    <property type="protein sequence ID" value="PEH87362.1"/>
    <property type="molecule type" value="Genomic_DNA"/>
</dbReference>
<gene>
    <name evidence="2" type="ORF">CRM82_00895</name>
</gene>
<evidence type="ECO:0000256" key="1">
    <source>
        <dbReference type="SAM" id="SignalP"/>
    </source>
</evidence>
<dbReference type="Proteomes" id="UP000220246">
    <property type="component" value="Unassembled WGS sequence"/>
</dbReference>
<dbReference type="Pfam" id="PF10023">
    <property type="entry name" value="Aminopep"/>
    <property type="match status" value="1"/>
</dbReference>
<feature type="signal peptide" evidence="1">
    <location>
        <begin position="1"/>
        <end position="23"/>
    </location>
</feature>
<protein>
    <submittedName>
        <fullName evidence="2">Aminopeptidase</fullName>
    </submittedName>
</protein>
<reference evidence="3" key="1">
    <citation type="submission" date="2017-09" db="EMBL/GenBank/DDBJ databases">
        <title>FDA dAtabase for Regulatory Grade micrObial Sequences (FDA-ARGOS): Supporting development and validation of Infectious Disease Dx tests.</title>
        <authorList>
            <person name="Minogue T."/>
            <person name="Wolcott M."/>
            <person name="Wasieloski L."/>
            <person name="Aguilar W."/>
            <person name="Moore D."/>
            <person name="Tallon L."/>
            <person name="Sadzewicz L."/>
            <person name="Ott S."/>
            <person name="Zhao X."/>
            <person name="Nagaraj S."/>
            <person name="Vavikolanu K."/>
            <person name="Aluvathingal J."/>
            <person name="Nadendla S."/>
            <person name="Sichtig H."/>
        </authorList>
    </citation>
    <scope>NUCLEOTIDE SEQUENCE [LARGE SCALE GENOMIC DNA]</scope>
    <source>
        <strain evidence="3">FDAARGOS_394</strain>
    </source>
</reference>
<dbReference type="PIRSF" id="PIRSF029285">
    <property type="entry name" value="Aminopept"/>
    <property type="match status" value="1"/>
</dbReference>
<dbReference type="AlphaFoldDB" id="A0A2A7UQ05"/>
<keyword evidence="3" id="KW-1185">Reference proteome</keyword>
<keyword evidence="2" id="KW-0645">Protease</keyword>
<organism evidence="2 3">
    <name type="scientific">Comamonas terrigena</name>
    <dbReference type="NCBI Taxonomy" id="32013"/>
    <lineage>
        <taxon>Bacteria</taxon>
        <taxon>Pseudomonadati</taxon>
        <taxon>Pseudomonadota</taxon>
        <taxon>Betaproteobacteria</taxon>
        <taxon>Burkholderiales</taxon>
        <taxon>Comamonadaceae</taxon>
        <taxon>Comamonas</taxon>
    </lineage>
</organism>
<dbReference type="PROSITE" id="PS51257">
    <property type="entry name" value="PROKAR_LIPOPROTEIN"/>
    <property type="match status" value="1"/>
</dbReference>
<evidence type="ECO:0000313" key="2">
    <source>
        <dbReference type="EMBL" id="PEH87362.1"/>
    </source>
</evidence>
<dbReference type="STRING" id="1219032.GCA_001515545_03732"/>
<dbReference type="RefSeq" id="WP_066541191.1">
    <property type="nucleotide sequence ID" value="NZ_DALZQJ010000031.1"/>
</dbReference>
<keyword evidence="2" id="KW-0031">Aminopeptidase</keyword>
<name>A0A2A7UQ05_COMTR</name>
<keyword evidence="1" id="KW-0732">Signal</keyword>
<comment type="caution">
    <text evidence="2">The sequence shown here is derived from an EMBL/GenBank/DDBJ whole genome shotgun (WGS) entry which is preliminary data.</text>
</comment>
<evidence type="ECO:0000313" key="3">
    <source>
        <dbReference type="Proteomes" id="UP000220246"/>
    </source>
</evidence>
<feature type="chain" id="PRO_5012382629" evidence="1">
    <location>
        <begin position="24"/>
        <end position="393"/>
    </location>
</feature>
<dbReference type="OrthoDB" id="357991at2"/>
<dbReference type="GeneID" id="80803293"/>